<protein>
    <submittedName>
        <fullName evidence="2">Uncharacterized protein</fullName>
    </submittedName>
</protein>
<evidence type="ECO:0000313" key="2">
    <source>
        <dbReference type="EMBL" id="OCL01785.1"/>
    </source>
</evidence>
<dbReference type="AlphaFoldDB" id="A0A8E2ENM5"/>
<gene>
    <name evidence="2" type="ORF">AOQ84DRAFT_369819</name>
</gene>
<reference evidence="2 3" key="1">
    <citation type="journal article" date="2016" name="Nat. Commun.">
        <title>Ectomycorrhizal ecology is imprinted in the genome of the dominant symbiotic fungus Cenococcum geophilum.</title>
        <authorList>
            <consortium name="DOE Joint Genome Institute"/>
            <person name="Peter M."/>
            <person name="Kohler A."/>
            <person name="Ohm R.A."/>
            <person name="Kuo A."/>
            <person name="Krutzmann J."/>
            <person name="Morin E."/>
            <person name="Arend M."/>
            <person name="Barry K.W."/>
            <person name="Binder M."/>
            <person name="Choi C."/>
            <person name="Clum A."/>
            <person name="Copeland A."/>
            <person name="Grisel N."/>
            <person name="Haridas S."/>
            <person name="Kipfer T."/>
            <person name="LaButti K."/>
            <person name="Lindquist E."/>
            <person name="Lipzen A."/>
            <person name="Maire R."/>
            <person name="Meier B."/>
            <person name="Mihaltcheva S."/>
            <person name="Molinier V."/>
            <person name="Murat C."/>
            <person name="Poggeler S."/>
            <person name="Quandt C.A."/>
            <person name="Sperisen C."/>
            <person name="Tritt A."/>
            <person name="Tisserant E."/>
            <person name="Crous P.W."/>
            <person name="Henrissat B."/>
            <person name="Nehls U."/>
            <person name="Egli S."/>
            <person name="Spatafora J.W."/>
            <person name="Grigoriev I.V."/>
            <person name="Martin F.M."/>
        </authorList>
    </citation>
    <scope>NUCLEOTIDE SEQUENCE [LARGE SCALE GENOMIC DNA]</scope>
    <source>
        <strain evidence="2 3">CBS 207.34</strain>
    </source>
</reference>
<evidence type="ECO:0000256" key="1">
    <source>
        <dbReference type="SAM" id="Phobius"/>
    </source>
</evidence>
<dbReference type="Proteomes" id="UP000250140">
    <property type="component" value="Unassembled WGS sequence"/>
</dbReference>
<keyword evidence="1" id="KW-0472">Membrane</keyword>
<evidence type="ECO:0000313" key="3">
    <source>
        <dbReference type="Proteomes" id="UP000250140"/>
    </source>
</evidence>
<keyword evidence="3" id="KW-1185">Reference proteome</keyword>
<organism evidence="2 3">
    <name type="scientific">Glonium stellatum</name>
    <dbReference type="NCBI Taxonomy" id="574774"/>
    <lineage>
        <taxon>Eukaryota</taxon>
        <taxon>Fungi</taxon>
        <taxon>Dikarya</taxon>
        <taxon>Ascomycota</taxon>
        <taxon>Pezizomycotina</taxon>
        <taxon>Dothideomycetes</taxon>
        <taxon>Pleosporomycetidae</taxon>
        <taxon>Gloniales</taxon>
        <taxon>Gloniaceae</taxon>
        <taxon>Glonium</taxon>
    </lineage>
</organism>
<proteinExistence type="predicted"/>
<keyword evidence="1" id="KW-1133">Transmembrane helix</keyword>
<name>A0A8E2ENM5_9PEZI</name>
<dbReference type="EMBL" id="KV751061">
    <property type="protein sequence ID" value="OCL01785.1"/>
    <property type="molecule type" value="Genomic_DNA"/>
</dbReference>
<sequence length="118" mass="13083">MPAQDQSSRSQLKAKTAFLSAALHIQTSIIYDEASHSISALPVYCVCRTREHSTVTSETGFPLDDSGSTFETREAMSYFQRLAFVISFYKGVAGAGWSPFMFLMATSDKLLLITVNYH</sequence>
<accession>A0A8E2ENM5</accession>
<feature type="transmembrane region" description="Helical" evidence="1">
    <location>
        <begin position="82"/>
        <end position="105"/>
    </location>
</feature>
<keyword evidence="1" id="KW-0812">Transmembrane</keyword>